<keyword evidence="2" id="KW-1185">Reference proteome</keyword>
<comment type="caution">
    <text evidence="1">The sequence shown here is derived from an EMBL/GenBank/DDBJ whole genome shotgun (WGS) entry which is preliminary data.</text>
</comment>
<accession>A0A7X9RUI1</accession>
<gene>
    <name evidence="1" type="ORF">HHU12_13325</name>
</gene>
<dbReference type="RefSeq" id="WP_169657238.1">
    <property type="nucleotide sequence ID" value="NZ_JABANE010000032.1"/>
</dbReference>
<evidence type="ECO:0000313" key="2">
    <source>
        <dbReference type="Proteomes" id="UP000576082"/>
    </source>
</evidence>
<protein>
    <recommendedName>
        <fullName evidence="3">Anti-sigma factor</fullName>
    </recommendedName>
</protein>
<proteinExistence type="predicted"/>
<reference evidence="1 2" key="1">
    <citation type="submission" date="2020-04" db="EMBL/GenBank/DDBJ databases">
        <title>Flammeovirga sp. SR4, a novel species isolated from seawater.</title>
        <authorList>
            <person name="Wang X."/>
        </authorList>
    </citation>
    <scope>NUCLEOTIDE SEQUENCE [LARGE SCALE GENOMIC DNA]</scope>
    <source>
        <strain evidence="1 2">ATCC 23126</strain>
    </source>
</reference>
<organism evidence="1 2">
    <name type="scientific">Flammeovirga aprica JL-4</name>
    <dbReference type="NCBI Taxonomy" id="694437"/>
    <lineage>
        <taxon>Bacteria</taxon>
        <taxon>Pseudomonadati</taxon>
        <taxon>Bacteroidota</taxon>
        <taxon>Cytophagia</taxon>
        <taxon>Cytophagales</taxon>
        <taxon>Flammeovirgaceae</taxon>
        <taxon>Flammeovirga</taxon>
    </lineage>
</organism>
<sequence>MDKIEKFILENRGKLDALTPSDGCNQRFEEILNDNLEKEVVRLRSDIKNYHQPSDKIWSRIEKELRNEPLQEQQIDEVIQNSSLNKFDAPKGLWDKIENALDEEEKENTPQQETKEVKLLFSKQWLSVAAVLIIGVGIGWFGNSNFNTVDESTPVASQNSEWEQAEDYYMTLISNKKMQINALDFEDIKLLDDFSVQLKHLQRNYKALKKEASTSAEPEIVRKQMVINLELQIELLNKQMEIIINSTKPKRNHEEKQQYSI</sequence>
<name>A0A7X9RUI1_9BACT</name>
<evidence type="ECO:0000313" key="1">
    <source>
        <dbReference type="EMBL" id="NME68948.1"/>
    </source>
</evidence>
<dbReference type="Proteomes" id="UP000576082">
    <property type="component" value="Unassembled WGS sequence"/>
</dbReference>
<dbReference type="AlphaFoldDB" id="A0A7X9RUI1"/>
<dbReference type="EMBL" id="JABANE010000032">
    <property type="protein sequence ID" value="NME68948.1"/>
    <property type="molecule type" value="Genomic_DNA"/>
</dbReference>
<evidence type="ECO:0008006" key="3">
    <source>
        <dbReference type="Google" id="ProtNLM"/>
    </source>
</evidence>